<feature type="peptide" id="PRO_5011800320" description="Hexon-linking protein-N" evidence="1">
    <location>
        <begin position="1"/>
        <end position="113"/>
    </location>
</feature>
<dbReference type="GO" id="GO:0031423">
    <property type="term" value="F:hexon binding"/>
    <property type="evidence" value="ECO:0007669"/>
    <property type="project" value="InterPro"/>
</dbReference>
<keyword evidence="3" id="KW-1185">Reference proteome</keyword>
<keyword evidence="4" id="KW-0002">3D-structure</keyword>
<reference evidence="2 3" key="1">
    <citation type="journal article" date="2014" name="J. Virol.">
        <title>Molecular characterization of a lizard adenovirus reveals the first atadenovirus with two fiber genes and the first adenovirus with either one short or three long fibers per penton.</title>
        <authorList>
            <person name="Penzes J.J."/>
            <person name="Menendez-Conejero R."/>
            <person name="Condezo G.N."/>
            <person name="Ball I."/>
            <person name="Papp T."/>
            <person name="Doszpoly A."/>
            <person name="Paradela A."/>
            <person name="Perez-Berna A.J."/>
            <person name="Lopez-Sanz M."/>
            <person name="Nguyen T.H."/>
            <person name="van Raaij M.J."/>
            <person name="Marschang R.E."/>
            <person name="Harrach B."/>
            <person name="Benko M."/>
            <person name="San Martin C."/>
        </authorList>
    </citation>
    <scope>NUCLEOTIDE SEQUENCE [LARGE SCALE GENOMIC DNA]</scope>
    <source>
        <strain evidence="2">23-06</strain>
    </source>
</reference>
<organism evidence="2 3">
    <name type="scientific">Lizard adenovirus 2</name>
    <dbReference type="NCBI Taxonomy" id="874272"/>
    <lineage>
        <taxon>Viruses</taxon>
        <taxon>Varidnaviria</taxon>
        <taxon>Bamfordvirae</taxon>
        <taxon>Preplasmiviricota</taxon>
        <taxon>Polisuviricotina</taxon>
        <taxon>Pharingeaviricetes</taxon>
        <taxon>Rowavirales</taxon>
        <taxon>Adenoviridae</taxon>
        <taxon>Barthadenovirus</taxon>
        <taxon>Barthadenovirus lacertae</taxon>
        <taxon>Lizard atadenovirus A</taxon>
    </lineage>
</organism>
<keyword evidence="1" id="KW-0426">Late protein</keyword>
<comment type="function">
    <text evidence="1">Hexon-linking protein-C: Structural component of the virion that acts as a cement protein on the capsid interior and which glue the peripentonal hexons and group-of-nine hexons together.</text>
</comment>
<comment type="subcellular location">
    <molecule>Pre-hexon-linking protein VIII</molecule>
    <subcellularLocation>
        <location evidence="1">Host nucleus</location>
    </subcellularLocation>
</comment>
<evidence type="ECO:0000256" key="1">
    <source>
        <dbReference type="HAMAP-Rule" id="MF_04049"/>
    </source>
</evidence>
<accession>A0A076FT36</accession>
<feature type="site" description="Cleavage; by viral protease" evidence="1">
    <location>
        <begin position="113"/>
        <end position="114"/>
    </location>
</feature>
<proteinExistence type="evidence at protein level"/>
<keyword evidence="1" id="KW-0597">Phosphoprotein</keyword>
<dbReference type="GO" id="GO:0042025">
    <property type="term" value="C:host cell nucleus"/>
    <property type="evidence" value="ECO:0007669"/>
    <property type="project" value="UniProtKB-SubCell"/>
</dbReference>
<dbReference type="EMBL" id="KJ156523">
    <property type="protein sequence ID" value="AII22577.1"/>
    <property type="molecule type" value="Genomic_DNA"/>
</dbReference>
<evidence type="ECO:0007829" key="4">
    <source>
        <dbReference type="PDB" id="6QI5"/>
    </source>
</evidence>
<dbReference type="RefSeq" id="YP_009051668.1">
    <property type="nucleotide sequence ID" value="NC_024684.1"/>
</dbReference>
<dbReference type="OrthoDB" id="8443at10239"/>
<comment type="function">
    <text evidence="1">Hexon-linking protein-N: Structural component of the virion that acts as a cement protein on the capsid interior and which glue the peripentonal hexons and group-of-nine hexons together.</text>
</comment>
<comment type="subcellular location">
    <molecule>Hexon-linking protein-N</molecule>
    <subcellularLocation>
        <location evidence="1">Virion</location>
    </subcellularLocation>
    <text evidence="1">Located on the inner side of the capsid shell. Present in 120 copies per virion.</text>
</comment>
<comment type="miscellaneous">
    <text evidence="1">All late proteins expressed from the major late promoter are produced by alternative splicing and alternative polyadenylation of the same gene giving rise to non-overlapping ORFs. A leader sequence is present in the N-terminus of all these mRNAs and is recognized by the viral shutoff protein to provide expression although conventional translation via ribosome scanning from the cap has been shut off in the host cell.</text>
</comment>
<comment type="PTM">
    <text evidence="1">Cleaved by the viral protease during virion maturation. May cause the middle segment to be shed from the capsid.</text>
</comment>
<protein>
    <recommendedName>
        <fullName evidence="1">Pre-hexon-linking protein VIII</fullName>
    </recommendedName>
    <alternativeName>
        <fullName evidence="1">Pre-protein VIII</fullName>
        <shortName evidence="1">pVIII</shortName>
    </alternativeName>
    <component>
        <recommendedName>
            <fullName evidence="1">Hexon-linking protein-N</fullName>
        </recommendedName>
        <alternativeName>
            <fullName evidence="1">12.1 kDa protein VIII</fullName>
        </alternativeName>
        <alternativeName>
            <fullName evidence="1">Protein VIII-N</fullName>
        </alternativeName>
    </component>
    <component>
        <recommendedName>
            <fullName evidence="1">Hexon-linking protein-C</fullName>
        </recommendedName>
        <alternativeName>
            <fullName evidence="1">7.6 kDa protein VIII</fullName>
        </alternativeName>
        <alternativeName>
            <fullName evidence="1">Protein VIII-C</fullName>
        </alternativeName>
    </component>
</protein>
<comment type="subunit">
    <text evidence="1">Interacts with the peripentonal hexons as well as the hexons in the facets. Part of a complex composed of the core-capsid bridging protein, the endosome lysis protein VI and the hexon-linking protein VIII; these interactions bridge the virus core to the capsid.</text>
</comment>
<comment type="induction">
    <text evidence="1">Expressed in the late phase of the viral replicative cycle.</text>
</comment>
<dbReference type="HAMAP" id="MF_04049">
    <property type="entry name" value="ADV_CAP8"/>
    <property type="match status" value="1"/>
</dbReference>
<comment type="similarity">
    <text evidence="1">Belongs to the adenoviridae hexon-linking protein family.</text>
</comment>
<comment type="subcellular location">
    <molecule>Hexon-linking protein-C</molecule>
    <subcellularLocation>
        <location evidence="1">Virion</location>
    </subcellularLocation>
    <text evidence="1">Located on the inner side of the capsid shell. Present in 120 copies per virion.</text>
</comment>
<keyword evidence="1" id="KW-1048">Host nucleus</keyword>
<reference evidence="4" key="2">
    <citation type="journal article" date="2021" name="Sci. Adv.">
        <title>Near-atomic structure of an atadenovirus reveals a conserved capsid-binding motif and intergenera variations in cementing proteins.</title>
        <authorList>
            <person name="Marabini R."/>
            <person name="Condezo G.N."/>
            <person name="Krupovic M."/>
            <person name="Menendez-Conejero R."/>
            <person name="Gomez-Blanco J."/>
            <person name="San Martin C."/>
        </authorList>
    </citation>
    <scope>STRUCTURE BY ELECTRON MICROSCOPY (3.40 ANGSTROMS)</scope>
</reference>
<feature type="chain" id="PRO_5023244274" description="Pre-hexon-linking protein VIII" evidence="1">
    <location>
        <begin position="1"/>
        <end position="278"/>
    </location>
</feature>
<feature type="site" description="Cleavage; by viral protease" evidence="1">
    <location>
        <begin position="199"/>
        <end position="200"/>
    </location>
</feature>
<dbReference type="GO" id="GO:0019028">
    <property type="term" value="C:viral capsid"/>
    <property type="evidence" value="ECO:0007669"/>
    <property type="project" value="UniProtKB-UniRule"/>
</dbReference>
<dbReference type="Proteomes" id="UP000133496">
    <property type="component" value="Segment"/>
</dbReference>
<evidence type="ECO:0000313" key="2">
    <source>
        <dbReference type="EMBL" id="AII22577.1"/>
    </source>
</evidence>
<dbReference type="SMR" id="A0A076FT36"/>
<dbReference type="InterPro" id="IPR000646">
    <property type="entry name" value="Adeno_PVIII"/>
</dbReference>
<dbReference type="EMDB" id="EMD-4551"/>
<keyword evidence="1" id="KW-0167">Capsid protein</keyword>
<gene>
    <name evidence="1" type="primary">L4</name>
</gene>
<dbReference type="Pfam" id="PF01310">
    <property type="entry name" value="Adeno_PVIII"/>
    <property type="match status" value="2"/>
</dbReference>
<dbReference type="KEGG" id="vg:20041323"/>
<comment type="caution">
    <text evidence="1">Lacks conserved residue(s) required for the propagation of feature annotation.</text>
</comment>
<name>A0A076FT36_9ADEN</name>
<sequence length="278" mass="30720">MDAPVTPYIWQYQPQTGKAAGARQNYGAVINWLSADNNMFHRVQTVNRARNLIDEIREETVRPDLAASFNDWTYDQLTQPPGTAYLPAPDPLTGPTTIRDKVLSAEGEQLAGSRPSVLHGGASLPPSAYSLGDGREYMKLTRDALPFPQNWMVKENGVWTPIVEQRAALRGGSANALSSYPTLLFNQPPILRYRRPGQQLQGSGVIAPSSKVLSLLSEAPRIPRTEGMTPYQFANSFPPVVYEDPFSQNLAVFPKEFSPLFEPENQVLASSLATLQYN</sequence>
<feature type="peptide" id="PRO_5011800319" description="Hexon-linking protein-C" evidence="1">
    <location>
        <begin position="200"/>
        <end position="278"/>
    </location>
</feature>
<evidence type="ECO:0000313" key="3">
    <source>
        <dbReference type="Proteomes" id="UP000133496"/>
    </source>
</evidence>
<dbReference type="PDB" id="6QI5">
    <property type="method" value="EM"/>
    <property type="resolution" value="3.40 A"/>
    <property type="chains" value="O/P=1-278"/>
</dbReference>
<keyword evidence="1" id="KW-0946">Virion</keyword>